<evidence type="ECO:0000313" key="2">
    <source>
        <dbReference type="EMBL" id="RPA93367.1"/>
    </source>
</evidence>
<name>A0A3N4J7U7_9PEZI</name>
<evidence type="ECO:0000313" key="3">
    <source>
        <dbReference type="Proteomes" id="UP000276215"/>
    </source>
</evidence>
<feature type="compositionally biased region" description="Polar residues" evidence="1">
    <location>
        <begin position="1"/>
        <end position="24"/>
    </location>
</feature>
<proteinExistence type="predicted"/>
<dbReference type="AlphaFoldDB" id="A0A3N4J7U7"/>
<organism evidence="2 3">
    <name type="scientific">Choiromyces venosus 120613-1</name>
    <dbReference type="NCBI Taxonomy" id="1336337"/>
    <lineage>
        <taxon>Eukaryota</taxon>
        <taxon>Fungi</taxon>
        <taxon>Dikarya</taxon>
        <taxon>Ascomycota</taxon>
        <taxon>Pezizomycotina</taxon>
        <taxon>Pezizomycetes</taxon>
        <taxon>Pezizales</taxon>
        <taxon>Tuberaceae</taxon>
        <taxon>Choiromyces</taxon>
    </lineage>
</organism>
<reference evidence="2 3" key="1">
    <citation type="journal article" date="2018" name="Nat. Ecol. Evol.">
        <title>Pezizomycetes genomes reveal the molecular basis of ectomycorrhizal truffle lifestyle.</title>
        <authorList>
            <person name="Murat C."/>
            <person name="Payen T."/>
            <person name="Noel B."/>
            <person name="Kuo A."/>
            <person name="Morin E."/>
            <person name="Chen J."/>
            <person name="Kohler A."/>
            <person name="Krizsan K."/>
            <person name="Balestrini R."/>
            <person name="Da Silva C."/>
            <person name="Montanini B."/>
            <person name="Hainaut M."/>
            <person name="Levati E."/>
            <person name="Barry K.W."/>
            <person name="Belfiori B."/>
            <person name="Cichocki N."/>
            <person name="Clum A."/>
            <person name="Dockter R.B."/>
            <person name="Fauchery L."/>
            <person name="Guy J."/>
            <person name="Iotti M."/>
            <person name="Le Tacon F."/>
            <person name="Lindquist E.A."/>
            <person name="Lipzen A."/>
            <person name="Malagnac F."/>
            <person name="Mello A."/>
            <person name="Molinier V."/>
            <person name="Miyauchi S."/>
            <person name="Poulain J."/>
            <person name="Riccioni C."/>
            <person name="Rubini A."/>
            <person name="Sitrit Y."/>
            <person name="Splivallo R."/>
            <person name="Traeger S."/>
            <person name="Wang M."/>
            <person name="Zifcakova L."/>
            <person name="Wipf D."/>
            <person name="Zambonelli A."/>
            <person name="Paolocci F."/>
            <person name="Nowrousian M."/>
            <person name="Ottonello S."/>
            <person name="Baldrian P."/>
            <person name="Spatafora J.W."/>
            <person name="Henrissat B."/>
            <person name="Nagy L.G."/>
            <person name="Aury J.M."/>
            <person name="Wincker P."/>
            <person name="Grigoriev I.V."/>
            <person name="Bonfante P."/>
            <person name="Martin F.M."/>
        </authorList>
    </citation>
    <scope>NUCLEOTIDE SEQUENCE [LARGE SCALE GENOMIC DNA]</scope>
    <source>
        <strain evidence="2 3">120613-1</strain>
    </source>
</reference>
<feature type="compositionally biased region" description="Basic and acidic residues" evidence="1">
    <location>
        <begin position="104"/>
        <end position="115"/>
    </location>
</feature>
<accession>A0A3N4J7U7</accession>
<dbReference type="Proteomes" id="UP000276215">
    <property type="component" value="Unassembled WGS sequence"/>
</dbReference>
<protein>
    <submittedName>
        <fullName evidence="2">Uncharacterized protein</fullName>
    </submittedName>
</protein>
<feature type="region of interest" description="Disordered" evidence="1">
    <location>
        <begin position="1"/>
        <end position="32"/>
    </location>
</feature>
<dbReference type="EMBL" id="ML120454">
    <property type="protein sequence ID" value="RPA93367.1"/>
    <property type="molecule type" value="Genomic_DNA"/>
</dbReference>
<keyword evidence="3" id="KW-1185">Reference proteome</keyword>
<feature type="region of interest" description="Disordered" evidence="1">
    <location>
        <begin position="89"/>
        <end position="115"/>
    </location>
</feature>
<sequence length="169" mass="18214">MNASSSQPVKTAEGSTNTTPSTLSIAEAPTPRTFKKTDKLDKRITIILATLGQKRIPFSPPLQSKPPLRILAHLCGWNKVGGRRRRRGVVNTIPDNNDSGPSRLPDREISTKGKESFAITPTAPSAAGRVGKSNLGSGARFGLAKVQKRGRSEKCELKRTVRKGKEAMA</sequence>
<evidence type="ECO:0000256" key="1">
    <source>
        <dbReference type="SAM" id="MobiDB-lite"/>
    </source>
</evidence>
<gene>
    <name evidence="2" type="ORF">L873DRAFT_1793700</name>
</gene>